<evidence type="ECO:0000313" key="2">
    <source>
        <dbReference type="EMBL" id="KCV68413.1"/>
    </source>
</evidence>
<feature type="region of interest" description="Disordered" evidence="1">
    <location>
        <begin position="33"/>
        <end position="86"/>
    </location>
</feature>
<feature type="region of interest" description="Disordered" evidence="1">
    <location>
        <begin position="121"/>
        <end position="141"/>
    </location>
</feature>
<organism evidence="2">
    <name type="scientific">Fonticula alba</name>
    <name type="common">Slime mold</name>
    <dbReference type="NCBI Taxonomy" id="691883"/>
    <lineage>
        <taxon>Eukaryota</taxon>
        <taxon>Rotosphaerida</taxon>
        <taxon>Fonticulaceae</taxon>
        <taxon>Fonticula</taxon>
    </lineage>
</organism>
<name>A0A058Z3B4_FONAL</name>
<dbReference type="AlphaFoldDB" id="A0A058Z3B4"/>
<dbReference type="Proteomes" id="UP000030693">
    <property type="component" value="Unassembled WGS sequence"/>
</dbReference>
<evidence type="ECO:0000256" key="1">
    <source>
        <dbReference type="SAM" id="MobiDB-lite"/>
    </source>
</evidence>
<accession>A0A058Z3B4</accession>
<protein>
    <submittedName>
        <fullName evidence="2">Uncharacterized protein</fullName>
    </submittedName>
</protein>
<proteinExistence type="predicted"/>
<feature type="compositionally biased region" description="Basic residues" evidence="1">
    <location>
        <begin position="42"/>
        <end position="52"/>
    </location>
</feature>
<evidence type="ECO:0000313" key="3">
    <source>
        <dbReference type="Proteomes" id="UP000030693"/>
    </source>
</evidence>
<sequence>MRAGTRDKETLPGIEALIGELLGKAVTVGLDTRDSLLWTSRRPPRARGKGSRRRSDGRCGRRPGGNRKRRRLTVPRQEGARSGRSGCLVQEQIPGSEYRIRALRPAAQVGFRGGVEGAGVGRDASPAIAPCQPGRRRGPPFRRVLRRQRRVVSQRRRGR</sequence>
<feature type="compositionally biased region" description="Basic residues" evidence="1">
    <location>
        <begin position="60"/>
        <end position="73"/>
    </location>
</feature>
<gene>
    <name evidence="2" type="ORF">H696_04707</name>
</gene>
<dbReference type="EMBL" id="KB932208">
    <property type="protein sequence ID" value="KCV68413.1"/>
    <property type="molecule type" value="Genomic_DNA"/>
</dbReference>
<keyword evidence="3" id="KW-1185">Reference proteome</keyword>
<reference evidence="2" key="1">
    <citation type="submission" date="2013-04" db="EMBL/GenBank/DDBJ databases">
        <title>The Genome Sequence of Fonticula alba ATCC 38817.</title>
        <authorList>
            <consortium name="The Broad Institute Genomics Platform"/>
            <person name="Russ C."/>
            <person name="Cuomo C."/>
            <person name="Burger G."/>
            <person name="Gray M.W."/>
            <person name="Holland P.W.H."/>
            <person name="King N."/>
            <person name="Lang F.B.F."/>
            <person name="Roger A.J."/>
            <person name="Ruiz-Trillo I."/>
            <person name="Brown M."/>
            <person name="Walker B."/>
            <person name="Young S."/>
            <person name="Zeng Q."/>
            <person name="Gargeya S."/>
            <person name="Fitzgerald M."/>
            <person name="Haas B."/>
            <person name="Abouelleil A."/>
            <person name="Allen A.W."/>
            <person name="Alvarado L."/>
            <person name="Arachchi H.M."/>
            <person name="Berlin A.M."/>
            <person name="Chapman S.B."/>
            <person name="Gainer-Dewar J."/>
            <person name="Goldberg J."/>
            <person name="Griggs A."/>
            <person name="Gujja S."/>
            <person name="Hansen M."/>
            <person name="Howarth C."/>
            <person name="Imamovic A."/>
            <person name="Ireland A."/>
            <person name="Larimer J."/>
            <person name="McCowan C."/>
            <person name="Murphy C."/>
            <person name="Pearson M."/>
            <person name="Poon T.W."/>
            <person name="Priest M."/>
            <person name="Roberts A."/>
            <person name="Saif S."/>
            <person name="Shea T."/>
            <person name="Sisk P."/>
            <person name="Sykes S."/>
            <person name="Wortman J."/>
            <person name="Nusbaum C."/>
            <person name="Birren B."/>
        </authorList>
    </citation>
    <scope>NUCLEOTIDE SEQUENCE [LARGE SCALE GENOMIC DNA]</scope>
    <source>
        <strain evidence="2">ATCC 38817</strain>
    </source>
</reference>
<dbReference type="RefSeq" id="XP_009496845.1">
    <property type="nucleotide sequence ID" value="XM_009498570.1"/>
</dbReference>
<dbReference type="GeneID" id="20529432"/>